<evidence type="ECO:0000256" key="1">
    <source>
        <dbReference type="SAM" id="Phobius"/>
    </source>
</evidence>
<dbReference type="SUPFAM" id="SSF54427">
    <property type="entry name" value="NTF2-like"/>
    <property type="match status" value="1"/>
</dbReference>
<name>A0A7Y9J5C6_9PSEU</name>
<dbReference type="EMBL" id="JACCBN010000001">
    <property type="protein sequence ID" value="NYD35574.1"/>
    <property type="molecule type" value="Genomic_DNA"/>
</dbReference>
<keyword evidence="3" id="KW-1185">Reference proteome</keyword>
<evidence type="ECO:0008006" key="4">
    <source>
        <dbReference type="Google" id="ProtNLM"/>
    </source>
</evidence>
<keyword evidence="1" id="KW-1133">Transmembrane helix</keyword>
<sequence>MGRDAGVGHPTPVRVLVALGVLLVVAAAVLGVLDRQARARDDDGATTLLAARTHLVDLGAATTDPAARTRAVDGATGAWRDRLAAATTTGSTSTVVRTVGLEDLDGDTARALAVGVVGGDGGTRPFRAVVTLARVDDRWLVADVGELP</sequence>
<keyword evidence="1" id="KW-0812">Transmembrane</keyword>
<keyword evidence="1" id="KW-0472">Membrane</keyword>
<comment type="caution">
    <text evidence="2">The sequence shown here is derived from an EMBL/GenBank/DDBJ whole genome shotgun (WGS) entry which is preliminary data.</text>
</comment>
<gene>
    <name evidence="2" type="ORF">BJ983_001676</name>
</gene>
<organism evidence="2 3">
    <name type="scientific">Actinomycetospora corticicola</name>
    <dbReference type="NCBI Taxonomy" id="663602"/>
    <lineage>
        <taxon>Bacteria</taxon>
        <taxon>Bacillati</taxon>
        <taxon>Actinomycetota</taxon>
        <taxon>Actinomycetes</taxon>
        <taxon>Pseudonocardiales</taxon>
        <taxon>Pseudonocardiaceae</taxon>
        <taxon>Actinomycetospora</taxon>
    </lineage>
</organism>
<reference evidence="2 3" key="1">
    <citation type="submission" date="2020-07" db="EMBL/GenBank/DDBJ databases">
        <title>Sequencing the genomes of 1000 actinobacteria strains.</title>
        <authorList>
            <person name="Klenk H.-P."/>
        </authorList>
    </citation>
    <scope>NUCLEOTIDE SEQUENCE [LARGE SCALE GENOMIC DNA]</scope>
    <source>
        <strain evidence="2 3">DSM 45772</strain>
    </source>
</reference>
<dbReference type="RefSeq" id="WP_179793390.1">
    <property type="nucleotide sequence ID" value="NZ_BAABHP010000017.1"/>
</dbReference>
<feature type="transmembrane region" description="Helical" evidence="1">
    <location>
        <begin position="12"/>
        <end position="33"/>
    </location>
</feature>
<dbReference type="InterPro" id="IPR032710">
    <property type="entry name" value="NTF2-like_dom_sf"/>
</dbReference>
<evidence type="ECO:0000313" key="3">
    <source>
        <dbReference type="Proteomes" id="UP000535890"/>
    </source>
</evidence>
<evidence type="ECO:0000313" key="2">
    <source>
        <dbReference type="EMBL" id="NYD35574.1"/>
    </source>
</evidence>
<dbReference type="Proteomes" id="UP000535890">
    <property type="component" value="Unassembled WGS sequence"/>
</dbReference>
<accession>A0A7Y9J5C6</accession>
<protein>
    <recommendedName>
        <fullName evidence="4">Mce-associated membrane protein</fullName>
    </recommendedName>
</protein>
<dbReference type="AlphaFoldDB" id="A0A7Y9J5C6"/>
<proteinExistence type="predicted"/>